<dbReference type="GO" id="GO:0008234">
    <property type="term" value="F:cysteine-type peptidase activity"/>
    <property type="evidence" value="ECO:0007669"/>
    <property type="project" value="UniProtKB-KW"/>
</dbReference>
<dbReference type="Gene3D" id="3.90.70.50">
    <property type="entry name" value="Peptidase C10, streptopain"/>
    <property type="match status" value="1"/>
</dbReference>
<feature type="active site" description="Nucleophile" evidence="6">
    <location>
        <position position="164"/>
    </location>
</feature>
<gene>
    <name evidence="9" type="ORF">QVN81_11350</name>
    <name evidence="10" type="ORF">QVN84_09605</name>
</gene>
<reference evidence="10" key="2">
    <citation type="submission" date="2023-08" db="EMBL/GenBank/DDBJ databases">
        <title>Identification and characterization of horizontal gene transfer across gut microbiota members of farm animals based on homology search.</title>
        <authorList>
            <person name="Schwarzerova J."/>
            <person name="Nykrynova M."/>
            <person name="Jureckova K."/>
            <person name="Cejkova D."/>
            <person name="Rychlik I."/>
        </authorList>
    </citation>
    <scope>NUCLEOTIDE SEQUENCE</scope>
    <source>
        <strain evidence="10">ET15</strain>
        <strain evidence="9">ET37</strain>
    </source>
</reference>
<dbReference type="EMBL" id="JAUEIE010000015">
    <property type="protein sequence ID" value="MDN0023604.1"/>
    <property type="molecule type" value="Genomic_DNA"/>
</dbReference>
<evidence type="ECO:0000256" key="6">
    <source>
        <dbReference type="PIRSR" id="PIRSR600200-1"/>
    </source>
</evidence>
<evidence type="ECO:0000256" key="3">
    <source>
        <dbReference type="ARBA" id="ARBA00022729"/>
    </source>
</evidence>
<dbReference type="Proteomes" id="UP001167831">
    <property type="component" value="Unassembled WGS sequence"/>
</dbReference>
<organism evidence="10 12">
    <name type="scientific">Leyella lascolaii</name>
    <dbReference type="NCBI Taxonomy" id="1776379"/>
    <lineage>
        <taxon>Bacteria</taxon>
        <taxon>Pseudomonadati</taxon>
        <taxon>Bacteroidota</taxon>
        <taxon>Bacteroidia</taxon>
        <taxon>Bacteroidales</taxon>
        <taxon>Prevotellaceae</taxon>
        <taxon>Leyella</taxon>
    </lineage>
</organism>
<dbReference type="Pfam" id="PF01640">
    <property type="entry name" value="Peptidase_C10"/>
    <property type="match status" value="1"/>
</dbReference>
<reference evidence="10" key="1">
    <citation type="submission" date="2023-06" db="EMBL/GenBank/DDBJ databases">
        <authorList>
            <person name="Zeman M."/>
            <person name="Kubasova T."/>
            <person name="Jahodarova E."/>
            <person name="Nykrynova M."/>
            <person name="Rychlik I."/>
        </authorList>
    </citation>
    <scope>NUCLEOTIDE SEQUENCE</scope>
    <source>
        <strain evidence="10">ET15</strain>
        <strain evidence="9">ET37</strain>
    </source>
</reference>
<evidence type="ECO:0000313" key="10">
    <source>
        <dbReference type="EMBL" id="MDN0025769.1"/>
    </source>
</evidence>
<dbReference type="InterPro" id="IPR038765">
    <property type="entry name" value="Papain-like_cys_pep_sf"/>
</dbReference>
<keyword evidence="3 7" id="KW-0732">Signal</keyword>
<dbReference type="RefSeq" id="WP_289826112.1">
    <property type="nucleotide sequence ID" value="NZ_JAUEIE010000015.1"/>
</dbReference>
<evidence type="ECO:0000256" key="1">
    <source>
        <dbReference type="ARBA" id="ARBA00009693"/>
    </source>
</evidence>
<dbReference type="SUPFAM" id="SSF54001">
    <property type="entry name" value="Cysteine proteinases"/>
    <property type="match status" value="1"/>
</dbReference>
<evidence type="ECO:0000256" key="2">
    <source>
        <dbReference type="ARBA" id="ARBA00022670"/>
    </source>
</evidence>
<feature type="active site" description="Proton acceptor" evidence="6">
    <location>
        <position position="304"/>
    </location>
</feature>
<dbReference type="InterPro" id="IPR025896">
    <property type="entry name" value="Spi_Prtas-inh"/>
</dbReference>
<evidence type="ECO:0000256" key="5">
    <source>
        <dbReference type="ARBA" id="ARBA00022807"/>
    </source>
</evidence>
<keyword evidence="2" id="KW-0645">Protease</keyword>
<dbReference type="EMBL" id="JAUEIF010000008">
    <property type="protein sequence ID" value="MDN0025769.1"/>
    <property type="molecule type" value="Genomic_DNA"/>
</dbReference>
<accession>A0AAW7JKK3</accession>
<dbReference type="PRINTS" id="PR00797">
    <property type="entry name" value="STREPTOPAIN"/>
</dbReference>
<evidence type="ECO:0000313" key="9">
    <source>
        <dbReference type="EMBL" id="MDN0023604.1"/>
    </source>
</evidence>
<keyword evidence="11" id="KW-1185">Reference proteome</keyword>
<dbReference type="GO" id="GO:0006508">
    <property type="term" value="P:proteolysis"/>
    <property type="evidence" value="ECO:0007669"/>
    <property type="project" value="UniProtKB-KW"/>
</dbReference>
<sequence length="554" mass="60910">MRKFLSLFVLSLMTVSVFGGPRSVEDMMEAARKVIGHRPSSHAVKENRSLEVLKKGQMLNVIGYRDGGFAVIASDDKFAPVLGYSDTQFTADGMPPAMQWWMDMAEHALQTALDNGYEVTPTAELRDGKYPESVDELLTTRWDQSMPFNKELVRITGKSYPTGCMATAMAQIMKYHSYPSTGQGYKGYAIDGKNGNYDFENTTYRYDRMLDVYSGNNYTEEQADAVAKLMLHCGVAVDMTYGLSGSGSYSNDATLALSEYFKYDSRLYSRDIYTKAEWMDIIFDEISNGRPILYGGVTAQNAGHAFVFDGYDAEGLVHVNWGWSGSGNGYFEVALLNSNTGSYSYGQDMILMHTADAPALPYVSQWGIMPSITWVSGGGQTFETKGKFEARLLGTKLMCVCSNLINCGVEGFSGNLALMAEPVEGGSVVTLRSENLNNFAYNQVYPANASDYSVMVDVSRLGDGTYRIYLASKAYTETDWQPVHFNETIDGAYLLSVSGGKATITTGIDGVITEPVVDKPADNRIYSIDGRCVGTDAGALKEGIYIMNGKKFMR</sequence>
<protein>
    <submittedName>
        <fullName evidence="10">C10 family peptidase</fullName>
    </submittedName>
</protein>
<feature type="domain" description="Spi protease inhibitor" evidence="8">
    <location>
        <begin position="55"/>
        <end position="107"/>
    </location>
</feature>
<proteinExistence type="inferred from homology"/>
<dbReference type="AlphaFoldDB" id="A0AAW7JKK3"/>
<feature type="signal peptide" evidence="7">
    <location>
        <begin position="1"/>
        <end position="19"/>
    </location>
</feature>
<evidence type="ECO:0000313" key="12">
    <source>
        <dbReference type="Proteomes" id="UP001168478"/>
    </source>
</evidence>
<comment type="caution">
    <text evidence="10">The sequence shown here is derived from an EMBL/GenBank/DDBJ whole genome shotgun (WGS) entry which is preliminary data.</text>
</comment>
<dbReference type="InterPro" id="IPR044934">
    <property type="entry name" value="Streptopain_sf"/>
</dbReference>
<evidence type="ECO:0000256" key="4">
    <source>
        <dbReference type="ARBA" id="ARBA00022801"/>
    </source>
</evidence>
<evidence type="ECO:0000313" key="11">
    <source>
        <dbReference type="Proteomes" id="UP001167831"/>
    </source>
</evidence>
<evidence type="ECO:0000256" key="7">
    <source>
        <dbReference type="SAM" id="SignalP"/>
    </source>
</evidence>
<keyword evidence="4" id="KW-0378">Hydrolase</keyword>
<evidence type="ECO:0000259" key="8">
    <source>
        <dbReference type="Pfam" id="PF13734"/>
    </source>
</evidence>
<dbReference type="Proteomes" id="UP001168478">
    <property type="component" value="Unassembled WGS sequence"/>
</dbReference>
<comment type="similarity">
    <text evidence="1">Belongs to the peptidase C10 family.</text>
</comment>
<feature type="chain" id="PRO_5044003833" evidence="7">
    <location>
        <begin position="20"/>
        <end position="554"/>
    </location>
</feature>
<name>A0AAW7JKK3_9BACT</name>
<dbReference type="Pfam" id="PF13734">
    <property type="entry name" value="Inhibitor_I69"/>
    <property type="match status" value="1"/>
</dbReference>
<dbReference type="InterPro" id="IPR000200">
    <property type="entry name" value="Peptidase_C10"/>
</dbReference>
<keyword evidence="5" id="KW-0788">Thiol protease</keyword>